<dbReference type="EMBL" id="SMAK01000001">
    <property type="protein sequence ID" value="TCT13623.1"/>
    <property type="molecule type" value="Genomic_DNA"/>
</dbReference>
<keyword evidence="2" id="KW-0808">Transferase</keyword>
<keyword evidence="3" id="KW-0830">Ubiquinone</keyword>
<dbReference type="PANTHER" id="PTHR12049">
    <property type="entry name" value="PROTEIN ARGININE METHYLTRANSFERASE NDUFAF7, MITOCHONDRIAL"/>
    <property type="match status" value="1"/>
</dbReference>
<dbReference type="Pfam" id="PF02636">
    <property type="entry name" value="Methyltransf_28"/>
    <property type="match status" value="1"/>
</dbReference>
<proteinExistence type="predicted"/>
<keyword evidence="1" id="KW-0489">Methyltransferase</keyword>
<dbReference type="OrthoDB" id="9794208at2"/>
<sequence length="359" mass="37746">MTPLERIIRTEIAETGPMPLERYMALCLGHPTYGYYMARPAIGAQGDFTTAPEISQMFGEIVGAVLAHAWQTMGSPRPVRLVELGPGRATLMLDMLRTFRALPDLRAAVDIHLVETSPRLRAAQAYRLTGSGIQASWHDSLDTVPDGPVLLAANEFFDALPIRQRILRDGSWRQRMVGIDAAGRLAVLDIGPEDGAGFPPHLLEAADGTVIEDCPAARAIAGAIGARLARHPGLALIIDYGYRGPAPGDSLQALRGRRPADPLEAPGEADLTAHVDFAAIAAAAVASGARAWGPVSQGSFLTALGIGLRAERLRASGASAIDLAIAVERLTGVGAMGDLFKVLALASPGLPAPPPFEAS</sequence>
<dbReference type="AlphaFoldDB" id="A0A4R3MJU5"/>
<keyword evidence="4" id="KW-1185">Reference proteome</keyword>
<evidence type="ECO:0000313" key="3">
    <source>
        <dbReference type="EMBL" id="TCT13623.1"/>
    </source>
</evidence>
<reference evidence="3 4" key="1">
    <citation type="submission" date="2019-03" db="EMBL/GenBank/DDBJ databases">
        <title>Genomic Encyclopedia of Type Strains, Phase IV (KMG-IV): sequencing the most valuable type-strain genomes for metagenomic binning, comparative biology and taxonomic classification.</title>
        <authorList>
            <person name="Goeker M."/>
        </authorList>
    </citation>
    <scope>NUCLEOTIDE SEQUENCE [LARGE SCALE GENOMIC DNA]</scope>
    <source>
        <strain evidence="3 4">DSM 19345</strain>
    </source>
</reference>
<dbReference type="RefSeq" id="WP_132804988.1">
    <property type="nucleotide sequence ID" value="NZ_SMAK01000001.1"/>
</dbReference>
<dbReference type="PANTHER" id="PTHR12049:SF7">
    <property type="entry name" value="PROTEIN ARGININE METHYLTRANSFERASE NDUFAF7, MITOCHONDRIAL"/>
    <property type="match status" value="1"/>
</dbReference>
<evidence type="ECO:0000256" key="1">
    <source>
        <dbReference type="ARBA" id="ARBA00022603"/>
    </source>
</evidence>
<dbReference type="InterPro" id="IPR038375">
    <property type="entry name" value="NDUFAF7_sf"/>
</dbReference>
<dbReference type="InterPro" id="IPR029063">
    <property type="entry name" value="SAM-dependent_MTases_sf"/>
</dbReference>
<name>A0A4R3MJU5_9HYPH</name>
<accession>A0A4R3MJU5</accession>
<dbReference type="InterPro" id="IPR003788">
    <property type="entry name" value="NDUFAF7"/>
</dbReference>
<comment type="caution">
    <text evidence="3">The sequence shown here is derived from an EMBL/GenBank/DDBJ whole genome shotgun (WGS) entry which is preliminary data.</text>
</comment>
<protein>
    <submittedName>
        <fullName evidence="3">NADH dehydrogenase [ubiquinone] 1 alpha subcomplex assembly factor 7</fullName>
    </submittedName>
</protein>
<gene>
    <name evidence="3" type="ORF">EDC22_101493</name>
</gene>
<evidence type="ECO:0000256" key="2">
    <source>
        <dbReference type="ARBA" id="ARBA00022679"/>
    </source>
</evidence>
<dbReference type="GO" id="GO:0035243">
    <property type="term" value="F:protein-arginine omega-N symmetric methyltransferase activity"/>
    <property type="evidence" value="ECO:0007669"/>
    <property type="project" value="TreeGrafter"/>
</dbReference>
<evidence type="ECO:0000313" key="4">
    <source>
        <dbReference type="Proteomes" id="UP000295678"/>
    </source>
</evidence>
<dbReference type="Proteomes" id="UP000295678">
    <property type="component" value="Unassembled WGS sequence"/>
</dbReference>
<dbReference type="Gene3D" id="3.40.50.12710">
    <property type="match status" value="1"/>
</dbReference>
<organism evidence="3 4">
    <name type="scientific">Tepidamorphus gemmatus</name>
    <dbReference type="NCBI Taxonomy" id="747076"/>
    <lineage>
        <taxon>Bacteria</taxon>
        <taxon>Pseudomonadati</taxon>
        <taxon>Pseudomonadota</taxon>
        <taxon>Alphaproteobacteria</taxon>
        <taxon>Hyphomicrobiales</taxon>
        <taxon>Tepidamorphaceae</taxon>
        <taxon>Tepidamorphus</taxon>
    </lineage>
</organism>
<dbReference type="GO" id="GO:0032259">
    <property type="term" value="P:methylation"/>
    <property type="evidence" value="ECO:0007669"/>
    <property type="project" value="UniProtKB-KW"/>
</dbReference>
<dbReference type="SUPFAM" id="SSF53335">
    <property type="entry name" value="S-adenosyl-L-methionine-dependent methyltransferases"/>
    <property type="match status" value="1"/>
</dbReference>